<comment type="similarity">
    <text evidence="1 2">Belongs to the UPF0178 family.</text>
</comment>
<sequence>MKKTRIVLVDADACPNQIKKAILEISNFYEYKVFFIASYSHATDQYRNAEWILVDAEPESVDMYIVNQSIKGNVVITQDHGLASLLVSKGVYVISPRGKHYSEEEMPSLLQSRYYSSKLRRSGHRTKGPPPFTEEDAERFSNSFNQLFSDIGE</sequence>
<reference evidence="3 4" key="1">
    <citation type="submission" date="2022-01" db="EMBL/GenBank/DDBJ databases">
        <title>Alkalihalobacillus sp. EGI L200015, a novel bacterium isolated from a salt lake sediment.</title>
        <authorList>
            <person name="Gao L."/>
            <person name="Fang B.-Z."/>
            <person name="Li W.-J."/>
        </authorList>
    </citation>
    <scope>NUCLEOTIDE SEQUENCE [LARGE SCALE GENOMIC DNA]</scope>
    <source>
        <strain evidence="3 4">KCTC 12718</strain>
    </source>
</reference>
<comment type="caution">
    <text evidence="3">The sequence shown here is derived from an EMBL/GenBank/DDBJ whole genome shotgun (WGS) entry which is preliminary data.</text>
</comment>
<gene>
    <name evidence="3" type="ORF">L2716_09490</name>
</gene>
<proteinExistence type="inferred from homology"/>
<evidence type="ECO:0000256" key="2">
    <source>
        <dbReference type="HAMAP-Rule" id="MF_00489"/>
    </source>
</evidence>
<name>A0ABS9H211_9BACL</name>
<evidence type="ECO:0000313" key="4">
    <source>
        <dbReference type="Proteomes" id="UP001649381"/>
    </source>
</evidence>
<dbReference type="CDD" id="cd18720">
    <property type="entry name" value="PIN_YqxD-like"/>
    <property type="match status" value="1"/>
</dbReference>
<dbReference type="Proteomes" id="UP001649381">
    <property type="component" value="Unassembled WGS sequence"/>
</dbReference>
<keyword evidence="4" id="KW-1185">Reference proteome</keyword>
<dbReference type="EMBL" id="JAKIJS010000001">
    <property type="protein sequence ID" value="MCF6137954.1"/>
    <property type="molecule type" value="Genomic_DNA"/>
</dbReference>
<dbReference type="PANTHER" id="PTHR35146">
    <property type="entry name" value="UPF0178 PROTEIN YAII"/>
    <property type="match status" value="1"/>
</dbReference>
<dbReference type="InterPro" id="IPR003791">
    <property type="entry name" value="UPF0178"/>
</dbReference>
<evidence type="ECO:0000313" key="3">
    <source>
        <dbReference type="EMBL" id="MCF6137954.1"/>
    </source>
</evidence>
<dbReference type="RefSeq" id="WP_236333994.1">
    <property type="nucleotide sequence ID" value="NZ_JAKIJS010000001.1"/>
</dbReference>
<dbReference type="HAMAP" id="MF_00489">
    <property type="entry name" value="UPF0178"/>
    <property type="match status" value="1"/>
</dbReference>
<evidence type="ECO:0000256" key="1">
    <source>
        <dbReference type="ARBA" id="ARBA00008522"/>
    </source>
</evidence>
<accession>A0ABS9H211</accession>
<organism evidence="3 4">
    <name type="scientific">Pseudalkalibacillus berkeleyi</name>
    <dbReference type="NCBI Taxonomy" id="1069813"/>
    <lineage>
        <taxon>Bacteria</taxon>
        <taxon>Bacillati</taxon>
        <taxon>Bacillota</taxon>
        <taxon>Bacilli</taxon>
        <taxon>Bacillales</taxon>
        <taxon>Fictibacillaceae</taxon>
        <taxon>Pseudalkalibacillus</taxon>
    </lineage>
</organism>
<dbReference type="PANTHER" id="PTHR35146:SF1">
    <property type="entry name" value="UPF0178 PROTEIN YAII"/>
    <property type="match status" value="1"/>
</dbReference>
<protein>
    <recommendedName>
        <fullName evidence="2">UPF0178 protein L2716_09490</fullName>
    </recommendedName>
</protein>
<dbReference type="Pfam" id="PF02639">
    <property type="entry name" value="DUF188"/>
    <property type="match status" value="1"/>
</dbReference>